<dbReference type="PANTHER" id="PTHR47331">
    <property type="entry name" value="PHD-TYPE DOMAIN-CONTAINING PROTEIN"/>
    <property type="match status" value="1"/>
</dbReference>
<accession>A0ABM5KBI6</accession>
<dbReference type="EnsemblMetazoa" id="XM_050651599.1">
    <property type="protein sequence ID" value="XP_050507556.1"/>
    <property type="gene ID" value="LOC126885173"/>
</dbReference>
<evidence type="ECO:0000259" key="1">
    <source>
        <dbReference type="Pfam" id="PF18701"/>
    </source>
</evidence>
<dbReference type="Proteomes" id="UP001652700">
    <property type="component" value="Unplaced"/>
</dbReference>
<feature type="domain" description="DUF5641" evidence="1">
    <location>
        <begin position="47"/>
        <end position="140"/>
    </location>
</feature>
<organism evidence="2 3">
    <name type="scientific">Diabrotica virgifera virgifera</name>
    <name type="common">western corn rootworm</name>
    <dbReference type="NCBI Taxonomy" id="50390"/>
    <lineage>
        <taxon>Eukaryota</taxon>
        <taxon>Metazoa</taxon>
        <taxon>Ecdysozoa</taxon>
        <taxon>Arthropoda</taxon>
        <taxon>Hexapoda</taxon>
        <taxon>Insecta</taxon>
        <taxon>Pterygota</taxon>
        <taxon>Neoptera</taxon>
        <taxon>Endopterygota</taxon>
        <taxon>Coleoptera</taxon>
        <taxon>Polyphaga</taxon>
        <taxon>Cucujiformia</taxon>
        <taxon>Chrysomeloidea</taxon>
        <taxon>Chrysomelidae</taxon>
        <taxon>Galerucinae</taxon>
        <taxon>Diabroticina</taxon>
        <taxon>Diabroticites</taxon>
        <taxon>Diabrotica</taxon>
    </lineage>
</organism>
<name>A0ABM5KBI6_DIAVI</name>
<sequence>MNSRPICPLSSDPNDLSALTPGHFLTMEPLSASPEETLLDVPHNRLNRWQLLNKLHQQIWERWSKEYLQTLHQRAKWNSPSPNVQLGTLVVIRQNNIPPLQWPLGRIIEVHPGSDGIVRVATVKTNSGIYKRSIVKLCPLPFEP</sequence>
<keyword evidence="3" id="KW-1185">Reference proteome</keyword>
<dbReference type="InterPro" id="IPR040676">
    <property type="entry name" value="DUF5641"/>
</dbReference>
<protein>
    <recommendedName>
        <fullName evidence="1">DUF5641 domain-containing protein</fullName>
    </recommendedName>
</protein>
<evidence type="ECO:0000313" key="3">
    <source>
        <dbReference type="Proteomes" id="UP001652700"/>
    </source>
</evidence>
<dbReference type="RefSeq" id="XP_050507556.1">
    <property type="nucleotide sequence ID" value="XM_050651599.1"/>
</dbReference>
<evidence type="ECO:0000313" key="2">
    <source>
        <dbReference type="EnsemblMetazoa" id="XP_050507556.1"/>
    </source>
</evidence>
<reference evidence="2" key="1">
    <citation type="submission" date="2025-05" db="UniProtKB">
        <authorList>
            <consortium name="EnsemblMetazoa"/>
        </authorList>
    </citation>
    <scope>IDENTIFICATION</scope>
</reference>
<dbReference type="GeneID" id="126885173"/>
<dbReference type="PANTHER" id="PTHR47331:SF6">
    <property type="entry name" value="DOUBLECORTIN DOMAIN-CONTAINING PROTEIN"/>
    <property type="match status" value="1"/>
</dbReference>
<dbReference type="Pfam" id="PF18701">
    <property type="entry name" value="DUF5641"/>
    <property type="match status" value="1"/>
</dbReference>
<proteinExistence type="predicted"/>